<dbReference type="OrthoDB" id="1932527at2759"/>
<dbReference type="EMBL" id="SSTD01007940">
    <property type="protein sequence ID" value="TYK17914.1"/>
    <property type="molecule type" value="Genomic_DNA"/>
</dbReference>
<dbReference type="Proteomes" id="UP000321393">
    <property type="component" value="Unassembled WGS sequence"/>
</dbReference>
<reference evidence="4 5" key="1">
    <citation type="submission" date="2019-08" db="EMBL/GenBank/DDBJ databases">
        <title>Draft genome sequences of two oriental melons (Cucumis melo L. var makuwa).</title>
        <authorList>
            <person name="Kwon S.-Y."/>
        </authorList>
    </citation>
    <scope>NUCLEOTIDE SEQUENCE [LARGE SCALE GENOMIC DNA]</scope>
    <source>
        <strain evidence="5">cv. Chang Bougi</strain>
        <strain evidence="4">cv. SW 3</strain>
        <tissue evidence="3">Leaf</tissue>
    </source>
</reference>
<evidence type="ECO:0000313" key="2">
    <source>
        <dbReference type="EMBL" id="KAA0041978.1"/>
    </source>
</evidence>
<dbReference type="Proteomes" id="UP000321947">
    <property type="component" value="Unassembled WGS sequence"/>
</dbReference>
<proteinExistence type="predicted"/>
<accession>A0A5D3D376</accession>
<protein>
    <submittedName>
        <fullName evidence="3">Uncharacterized protein</fullName>
    </submittedName>
</protein>
<evidence type="ECO:0000313" key="4">
    <source>
        <dbReference type="Proteomes" id="UP000321393"/>
    </source>
</evidence>
<name>A0A5D3D376_CUCMM</name>
<dbReference type="EMBL" id="SSTE01016227">
    <property type="protein sequence ID" value="KAA0041978.1"/>
    <property type="molecule type" value="Genomic_DNA"/>
</dbReference>
<organism evidence="3 5">
    <name type="scientific">Cucumis melo var. makuwa</name>
    <name type="common">Oriental melon</name>
    <dbReference type="NCBI Taxonomy" id="1194695"/>
    <lineage>
        <taxon>Eukaryota</taxon>
        <taxon>Viridiplantae</taxon>
        <taxon>Streptophyta</taxon>
        <taxon>Embryophyta</taxon>
        <taxon>Tracheophyta</taxon>
        <taxon>Spermatophyta</taxon>
        <taxon>Magnoliopsida</taxon>
        <taxon>eudicotyledons</taxon>
        <taxon>Gunneridae</taxon>
        <taxon>Pentapetalae</taxon>
        <taxon>rosids</taxon>
        <taxon>fabids</taxon>
        <taxon>Cucurbitales</taxon>
        <taxon>Cucurbitaceae</taxon>
        <taxon>Benincaseae</taxon>
        <taxon>Cucumis</taxon>
    </lineage>
</organism>
<sequence>MISKRFNHKWIEGIQGCIKNPRYSVFINDRQECLATRVVRQGNPLSTFFFLLVGEVLGTLIENLHQNGFYEGFAVGMDNIHIPMLQFADDTLLFCKYDNMLENLKQTIKLFEWCSDQKVNWDKSTLRGINVEEMDLLSTEALWDEGRSPPLIYLKLPLGGGDSHRFSAAAAATVDARISATMDEWFHSLQTTLANAFPSILSPSTPPNTSHALPPELHASVHPPQTMPTIPSVQPSFSSAAYIAPHALIHVLPPNSGQPSPLLPSNLYALPPTNLSYHPNDKNPQIHSTFEFGESSLHSNLNVQASSRIAQQQPKGF</sequence>
<evidence type="ECO:0000313" key="5">
    <source>
        <dbReference type="Proteomes" id="UP000321947"/>
    </source>
</evidence>
<gene>
    <name evidence="3" type="ORF">E5676_scaffold306G002050</name>
    <name evidence="2" type="ORF">E6C27_scaffold67G004150</name>
</gene>
<comment type="caution">
    <text evidence="3">The sequence shown here is derived from an EMBL/GenBank/DDBJ whole genome shotgun (WGS) entry which is preliminary data.</text>
</comment>
<feature type="region of interest" description="Disordered" evidence="1">
    <location>
        <begin position="204"/>
        <end position="229"/>
    </location>
</feature>
<evidence type="ECO:0000313" key="3">
    <source>
        <dbReference type="EMBL" id="TYK17914.1"/>
    </source>
</evidence>
<dbReference type="AlphaFoldDB" id="A0A5D3D376"/>
<evidence type="ECO:0000256" key="1">
    <source>
        <dbReference type="SAM" id="MobiDB-lite"/>
    </source>
</evidence>